<keyword evidence="1" id="KW-1133">Transmembrane helix</keyword>
<keyword evidence="3" id="KW-1185">Reference proteome</keyword>
<dbReference type="Proteomes" id="UP001432322">
    <property type="component" value="Unassembled WGS sequence"/>
</dbReference>
<gene>
    <name evidence="2" type="ORF">PFISCL1PPCAC_23106</name>
</gene>
<keyword evidence="1" id="KW-0472">Membrane</keyword>
<proteinExistence type="predicted"/>
<feature type="transmembrane region" description="Helical" evidence="1">
    <location>
        <begin position="126"/>
        <end position="155"/>
    </location>
</feature>
<feature type="non-terminal residue" evidence="2">
    <location>
        <position position="1"/>
    </location>
</feature>
<evidence type="ECO:0000313" key="3">
    <source>
        <dbReference type="Proteomes" id="UP001432322"/>
    </source>
</evidence>
<feature type="transmembrane region" description="Helical" evidence="1">
    <location>
        <begin position="39"/>
        <end position="61"/>
    </location>
</feature>
<organism evidence="2 3">
    <name type="scientific">Pristionchus fissidentatus</name>
    <dbReference type="NCBI Taxonomy" id="1538716"/>
    <lineage>
        <taxon>Eukaryota</taxon>
        <taxon>Metazoa</taxon>
        <taxon>Ecdysozoa</taxon>
        <taxon>Nematoda</taxon>
        <taxon>Chromadorea</taxon>
        <taxon>Rhabditida</taxon>
        <taxon>Rhabditina</taxon>
        <taxon>Diplogasteromorpha</taxon>
        <taxon>Diplogasteroidea</taxon>
        <taxon>Neodiplogasteridae</taxon>
        <taxon>Pristionchus</taxon>
    </lineage>
</organism>
<evidence type="ECO:0008006" key="4">
    <source>
        <dbReference type="Google" id="ProtNLM"/>
    </source>
</evidence>
<evidence type="ECO:0000256" key="1">
    <source>
        <dbReference type="SAM" id="Phobius"/>
    </source>
</evidence>
<accession>A0AAV5WPX3</accession>
<keyword evidence="1" id="KW-0812">Transmembrane</keyword>
<name>A0AAV5WPX3_9BILA</name>
<evidence type="ECO:0000313" key="2">
    <source>
        <dbReference type="EMBL" id="GMT31809.1"/>
    </source>
</evidence>
<sequence>SEMDESKPPQVIWMSGLLLGRHIERSIFFIATSASTSELVVLLLIHSFSFLLNLFLFLALAGQNTKRNVMKSVIYLFLNLIRISVMTLLLFNAFFSFCWIGFAVIFDLWKPPELIPRLIEALAPWAMVGIVEIFFNQLVDNGLFFTGMLLFGIALDRQVPQPLH</sequence>
<comment type="caution">
    <text evidence="2">The sequence shown here is derived from an EMBL/GenBank/DDBJ whole genome shotgun (WGS) entry which is preliminary data.</text>
</comment>
<protein>
    <recommendedName>
        <fullName evidence="4">G protein-coupled receptor</fullName>
    </recommendedName>
</protein>
<dbReference type="EMBL" id="BTSY01000006">
    <property type="protein sequence ID" value="GMT31809.1"/>
    <property type="molecule type" value="Genomic_DNA"/>
</dbReference>
<feature type="transmembrane region" description="Helical" evidence="1">
    <location>
        <begin position="73"/>
        <end position="106"/>
    </location>
</feature>
<dbReference type="AlphaFoldDB" id="A0AAV5WPX3"/>
<reference evidence="2" key="1">
    <citation type="submission" date="2023-10" db="EMBL/GenBank/DDBJ databases">
        <title>Genome assembly of Pristionchus species.</title>
        <authorList>
            <person name="Yoshida K."/>
            <person name="Sommer R.J."/>
        </authorList>
    </citation>
    <scope>NUCLEOTIDE SEQUENCE</scope>
    <source>
        <strain evidence="2">RS5133</strain>
    </source>
</reference>